<dbReference type="EMBL" id="JAPDMZ010000269">
    <property type="protein sequence ID" value="KAK0544674.1"/>
    <property type="molecule type" value="Genomic_DNA"/>
</dbReference>
<organism evidence="2 3">
    <name type="scientific">Tilletia horrida</name>
    <dbReference type="NCBI Taxonomy" id="155126"/>
    <lineage>
        <taxon>Eukaryota</taxon>
        <taxon>Fungi</taxon>
        <taxon>Dikarya</taxon>
        <taxon>Basidiomycota</taxon>
        <taxon>Ustilaginomycotina</taxon>
        <taxon>Exobasidiomycetes</taxon>
        <taxon>Tilletiales</taxon>
        <taxon>Tilletiaceae</taxon>
        <taxon>Tilletia</taxon>
    </lineage>
</organism>
<keyword evidence="3" id="KW-1185">Reference proteome</keyword>
<comment type="caution">
    <text evidence="2">The sequence shown here is derived from an EMBL/GenBank/DDBJ whole genome shotgun (WGS) entry which is preliminary data.</text>
</comment>
<dbReference type="Proteomes" id="UP001176517">
    <property type="component" value="Unassembled WGS sequence"/>
</dbReference>
<dbReference type="AlphaFoldDB" id="A0AAN6JPE5"/>
<name>A0AAN6JPE5_9BASI</name>
<evidence type="ECO:0000313" key="2">
    <source>
        <dbReference type="EMBL" id="KAK0544674.1"/>
    </source>
</evidence>
<proteinExistence type="predicted"/>
<sequence>MKVASGILLALVSAASAATSGPNSVGIPPAGFEKVVLNTTILCNFTFVGVYRNQPVSLGVDAVLPNQVNSSQPFTGLARLRLFIPRAINQVYYAFGARSYDGVVQQLVVDAAGSIPSSVDAAQSQLISIPRTGVSGNQSYFNNSSADQISIFEFPAIGNAISIGPFTPSQADSRIPLSMDNIKFHLNFYNRTGGENKYLNTNVTCRSASSPALLAYVSSGSTGSVKTVTPSGGTGGRSLSLAFLNQVHRQLS</sequence>
<reference evidence="2" key="1">
    <citation type="journal article" date="2023" name="PhytoFront">
        <title>Draft Genome Resources of Seven Strains of Tilletia horrida, Causal Agent of Kernel Smut of Rice.</title>
        <authorList>
            <person name="Khanal S."/>
            <person name="Antony Babu S."/>
            <person name="Zhou X.G."/>
        </authorList>
    </citation>
    <scope>NUCLEOTIDE SEQUENCE</scope>
    <source>
        <strain evidence="2">TX6</strain>
    </source>
</reference>
<evidence type="ECO:0000256" key="1">
    <source>
        <dbReference type="SAM" id="SignalP"/>
    </source>
</evidence>
<feature type="chain" id="PRO_5042875511" evidence="1">
    <location>
        <begin position="18"/>
        <end position="252"/>
    </location>
</feature>
<feature type="signal peptide" evidence="1">
    <location>
        <begin position="1"/>
        <end position="17"/>
    </location>
</feature>
<gene>
    <name evidence="2" type="ORF">OC846_005977</name>
</gene>
<accession>A0AAN6JPE5</accession>
<protein>
    <submittedName>
        <fullName evidence="2">Uncharacterized protein</fullName>
    </submittedName>
</protein>
<keyword evidence="1" id="KW-0732">Signal</keyword>
<evidence type="ECO:0000313" key="3">
    <source>
        <dbReference type="Proteomes" id="UP001176517"/>
    </source>
</evidence>